<keyword evidence="2" id="KW-0472">Membrane</keyword>
<feature type="domain" description="VWFD" evidence="3">
    <location>
        <begin position="415"/>
        <end position="603"/>
    </location>
</feature>
<dbReference type="Proteomes" id="UP000828390">
    <property type="component" value="Unassembled WGS sequence"/>
</dbReference>
<keyword evidence="2" id="KW-1133">Transmembrane helix</keyword>
<proteinExistence type="predicted"/>
<reference evidence="4" key="2">
    <citation type="submission" date="2020-11" db="EMBL/GenBank/DDBJ databases">
        <authorList>
            <person name="McCartney M.A."/>
            <person name="Auch B."/>
            <person name="Kono T."/>
            <person name="Mallez S."/>
            <person name="Becker A."/>
            <person name="Gohl D.M."/>
            <person name="Silverstein K.A.T."/>
            <person name="Koren S."/>
            <person name="Bechman K.B."/>
            <person name="Herman A."/>
            <person name="Abrahante J.E."/>
            <person name="Garbe J."/>
        </authorList>
    </citation>
    <scope>NUCLEOTIDE SEQUENCE</scope>
    <source>
        <strain evidence="4">Duluth1</strain>
        <tissue evidence="4">Whole animal</tissue>
    </source>
</reference>
<comment type="caution">
    <text evidence="4">The sequence shown here is derived from an EMBL/GenBank/DDBJ whole genome shotgun (WGS) entry which is preliminary data.</text>
</comment>
<sequence length="1135" mass="127187">MIELNLTTAVLIFSGIIVHGCNDTNRLSKLELRARNVFVDGSRITLHDFYISETWYNLRQEGQQYLMPDSRTLPELQACGSYQPIYMNGTHPDFEDLPADSTPLDFVACTRTQFDVCEYTFNIKVRRCGPDIHYFLQYTSQRSAYCFDPLYLQTIPGTFRALKDVNVGTIAVVPSLSFEETVSGGITTYTPISIFKCDFVMDKYFYKVNWTIHGEQIHSLEQNTSVGTHFEVSESHLFEMNISMPFNILCGVHVAGNPYGEMTYLNSSDTYFVGLKVHNNLVNISKGGYANIVFQLTAPIGCLYTDSVNINNSCVVSLEMVSLSSPSKCDSGNIAVVTKTDHCGPAINTTTKANLHTWTSDTIYTVQLTNADVNTGDRREYKVALKFPGNYQHRIWANYRSSFIDIHIGDDKPRGFCYSRVNSQVRTADGYCMNANVVGDLILYWNKKYDIMVQQRTTYCRNNQTTCVCALAIRAGSNVFVIDLCKSFSYIDYLMCEDVQTLKVELIEGTQNVYKIITPSGAKVVADILQLPLYRGYMNIDIYLSAKDFEEGQGLCGTYNGDMTDDLIHQDGLSSDLQQTVDCFLRRHDSFINSWRVDDSNTLLSSLGRNMSARRNSEQHTFCICGQSPNNTNVSGDTDQLPVCSAFDTIFCKHEEDTKHSSCVSYNGTTSRRNEIERLESNKNRAQSPVFNMTNQSTVTQYDAESFCQTLVNRSFGAVEKLLKNAMENKDSIKAHCAHLVKLYNSYTAVAPMIAAIFANIQYLLDNDEVFVVNNGDLVETFAQTRCVYNCDRETGACDSSGKCTCELHFHGADCNIDDRIAPVITDLEGNGFYSPSRTNMSCFFVYFHHLLRTFSYNIDIDLVFINGSTTSVGETSVNGVYEDMFTGKCCVPDKASIPGAFVYRYNISVTYDGISFSDIRSMYVYQALCQEHFQSQSGLQFKLKDDFCFIDGQCVVNNDADDDDPCMRCMPDINKYSWSHGCESHTTGESKTAILIGGATVGSTTAVVVLVIIIACCCRRKRRKSKEEALGSDEYTLNSREASPEESASDEYTNNGGPYTSLDRTYMVDTYDTIGSLDNSNLQLPIPNRRSTTQYEILNNNANSNTYDRIQLEPPPGGAGDLIAMVHDRSTTIP</sequence>
<dbReference type="AlphaFoldDB" id="A0A9D4KMW6"/>
<dbReference type="EMBL" id="JAIWYP010000004">
    <property type="protein sequence ID" value="KAH3842187.1"/>
    <property type="molecule type" value="Genomic_DNA"/>
</dbReference>
<dbReference type="InterPro" id="IPR001846">
    <property type="entry name" value="VWF_type-D"/>
</dbReference>
<dbReference type="PROSITE" id="PS51233">
    <property type="entry name" value="VWFD"/>
    <property type="match status" value="1"/>
</dbReference>
<accession>A0A9D4KMW6</accession>
<evidence type="ECO:0000313" key="4">
    <source>
        <dbReference type="EMBL" id="KAH3842187.1"/>
    </source>
</evidence>
<reference evidence="4" key="1">
    <citation type="journal article" date="2019" name="bioRxiv">
        <title>The Genome of the Zebra Mussel, Dreissena polymorpha: A Resource for Invasive Species Research.</title>
        <authorList>
            <person name="McCartney M.A."/>
            <person name="Auch B."/>
            <person name="Kono T."/>
            <person name="Mallez S."/>
            <person name="Zhang Y."/>
            <person name="Obille A."/>
            <person name="Becker A."/>
            <person name="Abrahante J.E."/>
            <person name="Garbe J."/>
            <person name="Badalamenti J.P."/>
            <person name="Herman A."/>
            <person name="Mangelson H."/>
            <person name="Liachko I."/>
            <person name="Sullivan S."/>
            <person name="Sone E.D."/>
            <person name="Koren S."/>
            <person name="Silverstein K.A.T."/>
            <person name="Beckman K.B."/>
            <person name="Gohl D.M."/>
        </authorList>
    </citation>
    <scope>NUCLEOTIDE SEQUENCE</scope>
    <source>
        <strain evidence="4">Duluth1</strain>
        <tissue evidence="4">Whole animal</tissue>
    </source>
</reference>
<evidence type="ECO:0000256" key="2">
    <source>
        <dbReference type="SAM" id="Phobius"/>
    </source>
</evidence>
<dbReference type="Pfam" id="PF00094">
    <property type="entry name" value="VWD"/>
    <property type="match status" value="1"/>
</dbReference>
<feature type="region of interest" description="Disordered" evidence="1">
    <location>
        <begin position="1030"/>
        <end position="1062"/>
    </location>
</feature>
<gene>
    <name evidence="4" type="ORF">DPMN_115682</name>
</gene>
<keyword evidence="5" id="KW-1185">Reference proteome</keyword>
<organism evidence="4 5">
    <name type="scientific">Dreissena polymorpha</name>
    <name type="common">Zebra mussel</name>
    <name type="synonym">Mytilus polymorpha</name>
    <dbReference type="NCBI Taxonomy" id="45954"/>
    <lineage>
        <taxon>Eukaryota</taxon>
        <taxon>Metazoa</taxon>
        <taxon>Spiralia</taxon>
        <taxon>Lophotrochozoa</taxon>
        <taxon>Mollusca</taxon>
        <taxon>Bivalvia</taxon>
        <taxon>Autobranchia</taxon>
        <taxon>Heteroconchia</taxon>
        <taxon>Euheterodonta</taxon>
        <taxon>Imparidentia</taxon>
        <taxon>Neoheterodontei</taxon>
        <taxon>Myida</taxon>
        <taxon>Dreissenoidea</taxon>
        <taxon>Dreissenidae</taxon>
        <taxon>Dreissena</taxon>
    </lineage>
</organism>
<protein>
    <recommendedName>
        <fullName evidence="3">VWFD domain-containing protein</fullName>
    </recommendedName>
</protein>
<evidence type="ECO:0000256" key="1">
    <source>
        <dbReference type="SAM" id="MobiDB-lite"/>
    </source>
</evidence>
<evidence type="ECO:0000259" key="3">
    <source>
        <dbReference type="PROSITE" id="PS51233"/>
    </source>
</evidence>
<keyword evidence="2" id="KW-0812">Transmembrane</keyword>
<name>A0A9D4KMW6_DREPO</name>
<evidence type="ECO:0000313" key="5">
    <source>
        <dbReference type="Proteomes" id="UP000828390"/>
    </source>
</evidence>
<feature type="transmembrane region" description="Helical" evidence="2">
    <location>
        <begin position="994"/>
        <end position="1019"/>
    </location>
</feature>